<evidence type="ECO:0000259" key="1">
    <source>
        <dbReference type="Pfam" id="PF05826"/>
    </source>
</evidence>
<dbReference type="InterPro" id="IPR036444">
    <property type="entry name" value="PLipase_A2_dom_sf"/>
</dbReference>
<dbReference type="Pfam" id="PF05826">
    <property type="entry name" value="Phospholip_A2_2"/>
    <property type="match status" value="1"/>
</dbReference>
<dbReference type="SUPFAM" id="SSF48619">
    <property type="entry name" value="Phospholipase A2, PLA2"/>
    <property type="match status" value="1"/>
</dbReference>
<dbReference type="GO" id="GO:0004623">
    <property type="term" value="F:phospholipase A2 activity"/>
    <property type="evidence" value="ECO:0007669"/>
    <property type="project" value="InterPro"/>
</dbReference>
<sequence length="227" mass="25565">MCESSGCSGTNRIVSSMTVSRAMRSGIQVIIVLLAICSLNSSQPLMQSRQSYKGLRGLLPNPQSYAKGFNRVVYYHDQAVAVIDINKNNEMQNCDIIEVYEPNEAMEVLTNLSIISRPTEISFSQMTSLMLRCEVLDAMQPSYTKEKDTPNGALERANLFSTHALNLFAGIAPGRHVNYCYFKMYQYLYDIFFFILGTKWCGTGDVAENYHDLGIDAEVDRCVLIKY</sequence>
<comment type="caution">
    <text evidence="2">The sequence shown here is derived from an EMBL/GenBank/DDBJ whole genome shotgun (WGS) entry which is preliminary data.</text>
</comment>
<proteinExistence type="predicted"/>
<feature type="domain" description="Phospholipase A2-like central" evidence="1">
    <location>
        <begin position="196"/>
        <end position="222"/>
    </location>
</feature>
<keyword evidence="3" id="KW-1185">Reference proteome</keyword>
<reference evidence="2" key="1">
    <citation type="journal article" date="2023" name="bioRxiv">
        <title>Scaffold-level genome assemblies of two parasitoid biocontrol wasps reveal the parthenogenesis mechanism and an associated novel virus.</title>
        <authorList>
            <person name="Inwood S."/>
            <person name="Skelly J."/>
            <person name="Guhlin J."/>
            <person name="Harrop T."/>
            <person name="Goldson S."/>
            <person name="Dearden P."/>
        </authorList>
    </citation>
    <scope>NUCLEOTIDE SEQUENCE</scope>
    <source>
        <strain evidence="2">Lincoln</strain>
        <tissue evidence="2">Whole body</tissue>
    </source>
</reference>
<dbReference type="Gene3D" id="1.20.90.10">
    <property type="entry name" value="Phospholipase A2 domain"/>
    <property type="match status" value="1"/>
</dbReference>
<evidence type="ECO:0000313" key="2">
    <source>
        <dbReference type="EMBL" id="KAK0179161.1"/>
    </source>
</evidence>
<accession>A0AA39G109</accession>
<dbReference type="InterPro" id="IPR016090">
    <property type="entry name" value="PLA2-like_dom"/>
</dbReference>
<dbReference type="GO" id="GO:0006644">
    <property type="term" value="P:phospholipid metabolic process"/>
    <property type="evidence" value="ECO:0007669"/>
    <property type="project" value="InterPro"/>
</dbReference>
<protein>
    <recommendedName>
        <fullName evidence="1">Phospholipase A2-like central domain-containing protein</fullName>
    </recommendedName>
</protein>
<evidence type="ECO:0000313" key="3">
    <source>
        <dbReference type="Proteomes" id="UP001168972"/>
    </source>
</evidence>
<gene>
    <name evidence="2" type="ORF">PV327_007978</name>
</gene>
<organism evidence="2 3">
    <name type="scientific">Microctonus hyperodae</name>
    <name type="common">Parasitoid wasp</name>
    <dbReference type="NCBI Taxonomy" id="165561"/>
    <lineage>
        <taxon>Eukaryota</taxon>
        <taxon>Metazoa</taxon>
        <taxon>Ecdysozoa</taxon>
        <taxon>Arthropoda</taxon>
        <taxon>Hexapoda</taxon>
        <taxon>Insecta</taxon>
        <taxon>Pterygota</taxon>
        <taxon>Neoptera</taxon>
        <taxon>Endopterygota</taxon>
        <taxon>Hymenoptera</taxon>
        <taxon>Apocrita</taxon>
        <taxon>Ichneumonoidea</taxon>
        <taxon>Braconidae</taxon>
        <taxon>Euphorinae</taxon>
        <taxon>Microctonus</taxon>
    </lineage>
</organism>
<dbReference type="Proteomes" id="UP001168972">
    <property type="component" value="Unassembled WGS sequence"/>
</dbReference>
<dbReference type="EMBL" id="JAQQBR010000004">
    <property type="protein sequence ID" value="KAK0179161.1"/>
    <property type="molecule type" value="Genomic_DNA"/>
</dbReference>
<dbReference type="GO" id="GO:0050482">
    <property type="term" value="P:arachidonate secretion"/>
    <property type="evidence" value="ECO:0007669"/>
    <property type="project" value="InterPro"/>
</dbReference>
<name>A0AA39G109_MICHY</name>
<reference evidence="2" key="2">
    <citation type="submission" date="2023-03" db="EMBL/GenBank/DDBJ databases">
        <authorList>
            <person name="Inwood S.N."/>
            <person name="Skelly J.G."/>
            <person name="Guhlin J."/>
            <person name="Harrop T.W.R."/>
            <person name="Goldson S.G."/>
            <person name="Dearden P.K."/>
        </authorList>
    </citation>
    <scope>NUCLEOTIDE SEQUENCE</scope>
    <source>
        <strain evidence="2">Lincoln</strain>
        <tissue evidence="2">Whole body</tissue>
    </source>
</reference>
<dbReference type="AlphaFoldDB" id="A0AA39G109"/>